<dbReference type="GO" id="GO:0003824">
    <property type="term" value="F:catalytic activity"/>
    <property type="evidence" value="ECO:0007669"/>
    <property type="project" value="InterPro"/>
</dbReference>
<proteinExistence type="predicted"/>
<evidence type="ECO:0000259" key="2">
    <source>
        <dbReference type="Pfam" id="PF03372"/>
    </source>
</evidence>
<feature type="compositionally biased region" description="Pro residues" evidence="1">
    <location>
        <begin position="20"/>
        <end position="37"/>
    </location>
</feature>
<dbReference type="SUPFAM" id="SSF56219">
    <property type="entry name" value="DNase I-like"/>
    <property type="match status" value="1"/>
</dbReference>
<protein>
    <recommendedName>
        <fullName evidence="2">Endonuclease/exonuclease/phosphatase domain-containing protein</fullName>
    </recommendedName>
</protein>
<dbReference type="EMBL" id="JACBAE010000905">
    <property type="protein sequence ID" value="KAF7174490.1"/>
    <property type="molecule type" value="Genomic_DNA"/>
</dbReference>
<feature type="compositionally biased region" description="Basic residues" evidence="1">
    <location>
        <begin position="117"/>
        <end position="128"/>
    </location>
</feature>
<dbReference type="AlphaFoldDB" id="A0A8H6V1T7"/>
<reference evidence="3" key="1">
    <citation type="submission" date="2020-06" db="EMBL/GenBank/DDBJ databases">
        <title>Draft genome sequences of strains closely related to Aspergillus parafelis and Aspergillus hiratsukae.</title>
        <authorList>
            <person name="Dos Santos R.A.C."/>
            <person name="Rivero-Menendez O."/>
            <person name="Steenwyk J.L."/>
            <person name="Mead M.E."/>
            <person name="Goldman G.H."/>
            <person name="Alastruey-Izquierdo A."/>
            <person name="Rokas A."/>
        </authorList>
    </citation>
    <scope>NUCLEOTIDE SEQUENCE</scope>
    <source>
        <strain evidence="3">CNM-CM5623</strain>
    </source>
</reference>
<dbReference type="InterPro" id="IPR005135">
    <property type="entry name" value="Endo/exonuclease/phosphatase"/>
</dbReference>
<feature type="compositionally biased region" description="Low complexity" evidence="1">
    <location>
        <begin position="211"/>
        <end position="260"/>
    </location>
</feature>
<evidence type="ECO:0000256" key="1">
    <source>
        <dbReference type="SAM" id="MobiDB-lite"/>
    </source>
</evidence>
<dbReference type="Pfam" id="PF03372">
    <property type="entry name" value="Exo_endo_phos"/>
    <property type="match status" value="1"/>
</dbReference>
<dbReference type="Proteomes" id="UP000654922">
    <property type="component" value="Unassembled WGS sequence"/>
</dbReference>
<gene>
    <name evidence="3" type="ORF">CNMCM5623_007540</name>
</gene>
<feature type="compositionally biased region" description="Polar residues" evidence="1">
    <location>
        <begin position="87"/>
        <end position="105"/>
    </location>
</feature>
<name>A0A8H6V1T7_9EURO</name>
<sequence>MQTRSRSTSPKQPRKLTAPDPAPEPRPAVEEPAPPPLLTWDTDFYIPVPTPPQTTGTSTPERTADSTSPPPSLLSNPARRVPGLSSRIFNTSSLSVISRTPTLPSDLTWEVPELPGPKHKRGRSRGRRPVTSSPDPLATPVSKRQKLSTKTYDTEDDSTTQASAPQGLPTPLTGPNLPTKPAQTPETPSRRDPAEPLPPRPRFVRPGPPASATSTSIFSTSSTSRASKTFRTSNVSNTSNISNTSSQTPSTASTSASSVSLPPFDPETLTPSAYRTAPFPFTSDPDPPLNSEEAEYDGHLAYKKAETGSTWGGSSACDSTGSPSPPLRTPESEPEEADTELDEAETPPEHRADRTIRILQYNVQNSLDIGMAPLLRDPRLRDYAVIAIQEPWVNTHGDSPLTHFPREAADHFHIVWPAAGPDRGPPRVCTYVRKTLRWQVTFISAHVISIATQPALVANEGVVDLIQALEAADRQQRAAEHMVVGDFNIHDGLWAGARRLPQAQHNGPRAEALKQVIEQRPLELVTPVGLITRPTPISVRAPDEMGDGAGLGTLSSEERAAGTTIDLTFVSWGLTDHVTHVREANLDGDSDHLPIETELDATFET</sequence>
<evidence type="ECO:0000313" key="3">
    <source>
        <dbReference type="EMBL" id="KAF7174490.1"/>
    </source>
</evidence>
<feature type="compositionally biased region" description="Acidic residues" evidence="1">
    <location>
        <begin position="332"/>
        <end position="346"/>
    </location>
</feature>
<evidence type="ECO:0000313" key="4">
    <source>
        <dbReference type="Proteomes" id="UP000654922"/>
    </source>
</evidence>
<feature type="domain" description="Endonuclease/exonuclease/phosphatase" evidence="2">
    <location>
        <begin position="359"/>
        <end position="577"/>
    </location>
</feature>
<feature type="compositionally biased region" description="Polar residues" evidence="1">
    <location>
        <begin position="1"/>
        <end position="11"/>
    </location>
</feature>
<comment type="caution">
    <text evidence="3">The sequence shown here is derived from an EMBL/GenBank/DDBJ whole genome shotgun (WGS) entry which is preliminary data.</text>
</comment>
<organism evidence="3 4">
    <name type="scientific">Aspergillus felis</name>
    <dbReference type="NCBI Taxonomy" id="1287682"/>
    <lineage>
        <taxon>Eukaryota</taxon>
        <taxon>Fungi</taxon>
        <taxon>Dikarya</taxon>
        <taxon>Ascomycota</taxon>
        <taxon>Pezizomycotina</taxon>
        <taxon>Eurotiomycetes</taxon>
        <taxon>Eurotiomycetidae</taxon>
        <taxon>Eurotiales</taxon>
        <taxon>Aspergillaceae</taxon>
        <taxon>Aspergillus</taxon>
        <taxon>Aspergillus subgen. Fumigati</taxon>
    </lineage>
</organism>
<dbReference type="InterPro" id="IPR036691">
    <property type="entry name" value="Endo/exonu/phosph_ase_sf"/>
</dbReference>
<feature type="region of interest" description="Disordered" evidence="1">
    <location>
        <begin position="1"/>
        <end position="293"/>
    </location>
</feature>
<feature type="region of interest" description="Disordered" evidence="1">
    <location>
        <begin position="307"/>
        <end position="355"/>
    </location>
</feature>
<feature type="compositionally biased region" description="Polar residues" evidence="1">
    <location>
        <begin position="307"/>
        <end position="322"/>
    </location>
</feature>
<feature type="compositionally biased region" description="Pro residues" evidence="1">
    <location>
        <begin position="195"/>
        <end position="209"/>
    </location>
</feature>
<accession>A0A8H6V1T7</accession>
<dbReference type="Gene3D" id="3.60.10.10">
    <property type="entry name" value="Endonuclease/exonuclease/phosphatase"/>
    <property type="match status" value="1"/>
</dbReference>
<dbReference type="OrthoDB" id="4500858at2759"/>
<feature type="compositionally biased region" description="Low complexity" evidence="1">
    <location>
        <begin position="165"/>
        <end position="181"/>
    </location>
</feature>